<dbReference type="InterPro" id="IPR002575">
    <property type="entry name" value="Aminoglycoside_PTrfase"/>
</dbReference>
<evidence type="ECO:0000313" key="2">
    <source>
        <dbReference type="EMBL" id="TRX91416.1"/>
    </source>
</evidence>
<dbReference type="Pfam" id="PF01636">
    <property type="entry name" value="APH"/>
    <property type="match status" value="1"/>
</dbReference>
<feature type="domain" description="Aminoglycoside phosphotransferase" evidence="1">
    <location>
        <begin position="39"/>
        <end position="221"/>
    </location>
</feature>
<comment type="caution">
    <text evidence="2">The sequence shown here is derived from an EMBL/GenBank/DDBJ whole genome shotgun (WGS) entry which is preliminary data.</text>
</comment>
<protein>
    <recommendedName>
        <fullName evidence="1">Aminoglycoside phosphotransferase domain-containing protein</fullName>
    </recommendedName>
</protein>
<dbReference type="CDD" id="cd05120">
    <property type="entry name" value="APH_ChoK_like"/>
    <property type="match status" value="1"/>
</dbReference>
<dbReference type="Proteomes" id="UP000319160">
    <property type="component" value="Unassembled WGS sequence"/>
</dbReference>
<keyword evidence="3" id="KW-1185">Reference proteome</keyword>
<dbReference type="PANTHER" id="PTHR21310">
    <property type="entry name" value="AMINOGLYCOSIDE PHOSPHOTRANSFERASE-RELATED-RELATED"/>
    <property type="match status" value="1"/>
</dbReference>
<dbReference type="InterPro" id="IPR051678">
    <property type="entry name" value="AGP_Transferase"/>
</dbReference>
<dbReference type="Gene3D" id="3.90.1200.10">
    <property type="match status" value="1"/>
</dbReference>
<organism evidence="2 3">
    <name type="scientific">Xylaria flabelliformis</name>
    <dbReference type="NCBI Taxonomy" id="2512241"/>
    <lineage>
        <taxon>Eukaryota</taxon>
        <taxon>Fungi</taxon>
        <taxon>Dikarya</taxon>
        <taxon>Ascomycota</taxon>
        <taxon>Pezizomycotina</taxon>
        <taxon>Sordariomycetes</taxon>
        <taxon>Xylariomycetidae</taxon>
        <taxon>Xylariales</taxon>
        <taxon>Xylariaceae</taxon>
        <taxon>Xylaria</taxon>
    </lineage>
</organism>
<sequence>MPRTISQKDLASAHRLGEFTPVYRVDARTIVKSSKDIRLSEAETMRFIRSNTSIPVPEVYNAYKDEESGHTRIIMEFIEGVELEEAWDTYSAMEKESVIAQLRGYMEELRQLKGTFIGSIDASWCDDHFFDDQRGGYGPFQDEDDFNAGIVKALKQGKTQARIDVEVTCDIFLETMKGHEIVFTHNDFAPRNILVQGSKVVGILDWELAGYYPDYWEYCKAMRRPDWQSGWIKERALDKILQPWLKELSVMWNTTEIIW</sequence>
<dbReference type="AlphaFoldDB" id="A0A553HTY6"/>
<name>A0A553HTY6_9PEZI</name>
<dbReference type="OrthoDB" id="2906425at2759"/>
<dbReference type="InterPro" id="IPR011009">
    <property type="entry name" value="Kinase-like_dom_sf"/>
</dbReference>
<dbReference type="EMBL" id="VFLP01000045">
    <property type="protein sequence ID" value="TRX91416.1"/>
    <property type="molecule type" value="Genomic_DNA"/>
</dbReference>
<dbReference type="SUPFAM" id="SSF56112">
    <property type="entry name" value="Protein kinase-like (PK-like)"/>
    <property type="match status" value="1"/>
</dbReference>
<reference evidence="3" key="1">
    <citation type="submission" date="2019-06" db="EMBL/GenBank/DDBJ databases">
        <title>Draft genome sequence of the griseofulvin-producing fungus Xylaria cubensis strain G536.</title>
        <authorList>
            <person name="Mead M.E."/>
            <person name="Raja H.A."/>
            <person name="Steenwyk J.L."/>
            <person name="Knowles S.L."/>
            <person name="Oberlies N.H."/>
            <person name="Rokas A."/>
        </authorList>
    </citation>
    <scope>NUCLEOTIDE SEQUENCE [LARGE SCALE GENOMIC DNA]</scope>
    <source>
        <strain evidence="3">G536</strain>
    </source>
</reference>
<accession>A0A553HTY6</accession>
<dbReference type="PANTHER" id="PTHR21310:SF58">
    <property type="entry name" value="AMINOGLYCOSIDE PHOSPHOTRANSFERASE DOMAIN-CONTAINING PROTEIN"/>
    <property type="match status" value="1"/>
</dbReference>
<evidence type="ECO:0000313" key="3">
    <source>
        <dbReference type="Proteomes" id="UP000319160"/>
    </source>
</evidence>
<evidence type="ECO:0000259" key="1">
    <source>
        <dbReference type="Pfam" id="PF01636"/>
    </source>
</evidence>
<gene>
    <name evidence="2" type="ORF">FHL15_007640</name>
</gene>
<dbReference type="STRING" id="2512241.A0A553HTY6"/>
<proteinExistence type="predicted"/>